<dbReference type="PROSITE" id="PS50011">
    <property type="entry name" value="PROTEIN_KINASE_DOM"/>
    <property type="match status" value="1"/>
</dbReference>
<dbReference type="GO" id="GO:0005524">
    <property type="term" value="F:ATP binding"/>
    <property type="evidence" value="ECO:0007669"/>
    <property type="project" value="InterPro"/>
</dbReference>
<evidence type="ECO:0000256" key="1">
    <source>
        <dbReference type="SAM" id="MobiDB-lite"/>
    </source>
</evidence>
<dbReference type="GO" id="GO:0005634">
    <property type="term" value="C:nucleus"/>
    <property type="evidence" value="ECO:0007669"/>
    <property type="project" value="TreeGrafter"/>
</dbReference>
<dbReference type="OrthoDB" id="4062651at2759"/>
<reference evidence="3 4" key="1">
    <citation type="journal article" date="2018" name="MBio">
        <title>Comparative Genomics Reveals the Core Gene Toolbox for the Fungus-Insect Symbiosis.</title>
        <authorList>
            <person name="Wang Y."/>
            <person name="Stata M."/>
            <person name="Wang W."/>
            <person name="Stajich J.E."/>
            <person name="White M.M."/>
            <person name="Moncalvo J.M."/>
        </authorList>
    </citation>
    <scope>NUCLEOTIDE SEQUENCE [LARGE SCALE GENOMIC DNA]</scope>
    <source>
        <strain evidence="3 4">AUS-77-4</strain>
    </source>
</reference>
<dbReference type="Gene3D" id="1.10.510.10">
    <property type="entry name" value="Transferase(Phosphotransferase) domain 1"/>
    <property type="match status" value="1"/>
</dbReference>
<dbReference type="AlphaFoldDB" id="A0A2T9Z385"/>
<dbReference type="GO" id="GO:0004674">
    <property type="term" value="F:protein serine/threonine kinase activity"/>
    <property type="evidence" value="ECO:0007669"/>
    <property type="project" value="TreeGrafter"/>
</dbReference>
<gene>
    <name evidence="3" type="ORF">BB559_001083</name>
</gene>
<protein>
    <recommendedName>
        <fullName evidence="2">Protein kinase domain-containing protein</fullName>
    </recommendedName>
</protein>
<accession>A0A2T9Z385</accession>
<dbReference type="GO" id="GO:0005737">
    <property type="term" value="C:cytoplasm"/>
    <property type="evidence" value="ECO:0007669"/>
    <property type="project" value="TreeGrafter"/>
</dbReference>
<dbReference type="SUPFAM" id="SSF56112">
    <property type="entry name" value="Protein kinase-like (PK-like)"/>
    <property type="match status" value="1"/>
</dbReference>
<feature type="domain" description="Protein kinase" evidence="2">
    <location>
        <begin position="67"/>
        <end position="432"/>
    </location>
</feature>
<proteinExistence type="predicted"/>
<dbReference type="Pfam" id="PF00069">
    <property type="entry name" value="Pkinase"/>
    <property type="match status" value="1"/>
</dbReference>
<dbReference type="GO" id="GO:0044773">
    <property type="term" value="P:mitotic DNA damage checkpoint signaling"/>
    <property type="evidence" value="ECO:0007669"/>
    <property type="project" value="TreeGrafter"/>
</dbReference>
<dbReference type="SMART" id="SM00220">
    <property type="entry name" value="S_TKc"/>
    <property type="match status" value="1"/>
</dbReference>
<dbReference type="InterPro" id="IPR000719">
    <property type="entry name" value="Prot_kinase_dom"/>
</dbReference>
<comment type="caution">
    <text evidence="3">The sequence shown here is derived from an EMBL/GenBank/DDBJ whole genome shotgun (WGS) entry which is preliminary data.</text>
</comment>
<feature type="region of interest" description="Disordered" evidence="1">
    <location>
        <begin position="457"/>
        <end position="485"/>
    </location>
</feature>
<name>A0A2T9Z385_9FUNG</name>
<dbReference type="PANTHER" id="PTHR44167">
    <property type="entry name" value="OVARIAN-SPECIFIC SERINE/THREONINE-PROTEIN KINASE LOK-RELATED"/>
    <property type="match status" value="1"/>
</dbReference>
<keyword evidence="4" id="KW-1185">Reference proteome</keyword>
<dbReference type="EMBL" id="MBFT01000057">
    <property type="protein sequence ID" value="PVU99029.1"/>
    <property type="molecule type" value="Genomic_DNA"/>
</dbReference>
<dbReference type="PANTHER" id="PTHR44167:SF18">
    <property type="entry name" value="PROTEIN KINASE DOMAIN-CONTAINING PROTEIN"/>
    <property type="match status" value="1"/>
</dbReference>
<sequence length="568" mass="63984">MTGKSDSNDFLNQTSYPNIGTQLSNVNDLTLENKLYSEYSPISEHTLVSPEPNPDLKNHNKIIKVNLSENNILGKGKISKVYLGKILESTNINQHSSSEFNGIDCAIKLITLNDEDAFELGLIEACVFSYLQTHLDKSEIHNFVSYYGIAYEIEDAPITNSNSNLSDNSKNIKIPDKTELTMRIDTSTDILKDIYLKKYKTWAIVLKAYKDGDSWAWLKKHPESMGVELFTRWSNQLRSALSSIHRLGIIHNDIKPHNLMVNDKLNIKLADLSAVQCSESTITDMEKLFDFNISEFLAYGDMAGTVAYSAPETLVSGFNPFSSTEDNDNSNESYIFENKTNISDNIKSHFNSVGSSDIYSLGVTLYALFISGRDPFYSVKSNFELMVLAKRGAFWDWEQTHTQTDFRNQEPAINPQTVVPLKTIKKLQNNTFHSNPLTQDPFESSSVSNADLNHLKQTADMNGDSNSQNNNNTSGEEHDLGFVTRSKSLNYKTDTNNRNNTTSSNPRRLIGHGISLISSMSDFREALKSGQNTIIYFVNGEIIPNHAYILLKNALQFDAKDRQKIFKD</sequence>
<evidence type="ECO:0000313" key="4">
    <source>
        <dbReference type="Proteomes" id="UP000245699"/>
    </source>
</evidence>
<dbReference type="Proteomes" id="UP000245699">
    <property type="component" value="Unassembled WGS sequence"/>
</dbReference>
<organism evidence="3 4">
    <name type="scientific">Furculomyces boomerangus</name>
    <dbReference type="NCBI Taxonomy" id="61424"/>
    <lineage>
        <taxon>Eukaryota</taxon>
        <taxon>Fungi</taxon>
        <taxon>Fungi incertae sedis</taxon>
        <taxon>Zoopagomycota</taxon>
        <taxon>Kickxellomycotina</taxon>
        <taxon>Harpellomycetes</taxon>
        <taxon>Harpellales</taxon>
        <taxon>Harpellaceae</taxon>
        <taxon>Furculomyces</taxon>
    </lineage>
</organism>
<dbReference type="PROSITE" id="PS00108">
    <property type="entry name" value="PROTEIN_KINASE_ST"/>
    <property type="match status" value="1"/>
</dbReference>
<dbReference type="InterPro" id="IPR008271">
    <property type="entry name" value="Ser/Thr_kinase_AS"/>
</dbReference>
<feature type="compositionally biased region" description="Low complexity" evidence="1">
    <location>
        <begin position="462"/>
        <end position="474"/>
    </location>
</feature>
<evidence type="ECO:0000259" key="2">
    <source>
        <dbReference type="PROSITE" id="PS50011"/>
    </source>
</evidence>
<dbReference type="InterPro" id="IPR011009">
    <property type="entry name" value="Kinase-like_dom_sf"/>
</dbReference>
<evidence type="ECO:0000313" key="3">
    <source>
        <dbReference type="EMBL" id="PVU99029.1"/>
    </source>
</evidence>